<comment type="caution">
    <text evidence="1">The sequence shown here is derived from an EMBL/GenBank/DDBJ whole genome shotgun (WGS) entry which is preliminary data.</text>
</comment>
<keyword evidence="2" id="KW-1185">Reference proteome</keyword>
<organism evidence="1 2">
    <name type="scientific">Blastocystis sp. subtype 1 (strain ATCC 50177 / NandII)</name>
    <dbReference type="NCBI Taxonomy" id="478820"/>
    <lineage>
        <taxon>Eukaryota</taxon>
        <taxon>Sar</taxon>
        <taxon>Stramenopiles</taxon>
        <taxon>Bigyra</taxon>
        <taxon>Opalozoa</taxon>
        <taxon>Opalinata</taxon>
        <taxon>Blastocystidae</taxon>
        <taxon>Blastocystis</taxon>
    </lineage>
</organism>
<proteinExistence type="predicted"/>
<dbReference type="AlphaFoldDB" id="A0A196SK48"/>
<evidence type="ECO:0000313" key="1">
    <source>
        <dbReference type="EMBL" id="OAO16671.1"/>
    </source>
</evidence>
<gene>
    <name evidence="1" type="ORF">AV274_1578</name>
</gene>
<reference evidence="1 2" key="1">
    <citation type="submission" date="2016-05" db="EMBL/GenBank/DDBJ databases">
        <title>Nuclear genome of Blastocystis sp. subtype 1 NandII.</title>
        <authorList>
            <person name="Gentekaki E."/>
            <person name="Curtis B."/>
            <person name="Stairs C."/>
            <person name="Eme L."/>
            <person name="Herman E."/>
            <person name="Klimes V."/>
            <person name="Arias M.C."/>
            <person name="Elias M."/>
            <person name="Hilliou F."/>
            <person name="Klute M."/>
            <person name="Malik S.-B."/>
            <person name="Pightling A."/>
            <person name="Rachubinski R."/>
            <person name="Salas D."/>
            <person name="Schlacht A."/>
            <person name="Suga H."/>
            <person name="Archibald J."/>
            <person name="Ball S.G."/>
            <person name="Clark G."/>
            <person name="Dacks J."/>
            <person name="Van Der Giezen M."/>
            <person name="Tsaousis A."/>
            <person name="Roger A."/>
        </authorList>
    </citation>
    <scope>NUCLEOTIDE SEQUENCE [LARGE SCALE GENOMIC DNA]</scope>
    <source>
        <strain evidence="2">ATCC 50177 / NandII</strain>
    </source>
</reference>
<sequence length="268" mass="31288">MNGKLPRKKVPVKSIFHHVIRAKLYAVLTMNALEGMMVELSHILDQDYDQSNFDIFDERYRRYQNGLLFPTSHGDYLDRAVKSLAKELEVPVNIELMNSQAVKKVIMTIARVASEQERTEILDWLNENNEFIIKSPRYDHLIDNACMFFYKKSATQVSEDTLNFIRRSANELLRNKASKEAMRKRLCLTEEENESAMNKVIRENDLFPKDYASMHQEEMMSGSDEDDSDNDYILGRKDMLPMSMKREKMDGHDMMGVEDKHMKGDITL</sequence>
<evidence type="ECO:0000313" key="2">
    <source>
        <dbReference type="Proteomes" id="UP000078348"/>
    </source>
</evidence>
<name>A0A196SK48_BLAHN</name>
<protein>
    <submittedName>
        <fullName evidence="1">Uncharacterized protein</fullName>
    </submittedName>
</protein>
<dbReference type="EMBL" id="LXWW01000066">
    <property type="protein sequence ID" value="OAO16671.1"/>
    <property type="molecule type" value="Genomic_DNA"/>
</dbReference>
<dbReference type="Proteomes" id="UP000078348">
    <property type="component" value="Unassembled WGS sequence"/>
</dbReference>
<accession>A0A196SK48</accession>
<dbReference type="OrthoDB" id="429427at2759"/>